<dbReference type="STRING" id="988801.SAMN05216522_101446"/>
<evidence type="ECO:0000313" key="3">
    <source>
        <dbReference type="Proteomes" id="UP000242515"/>
    </source>
</evidence>
<proteinExistence type="predicted"/>
<name>A0A1H9DY45_9GAMM</name>
<gene>
    <name evidence="2" type="ORF">SAMN05216522_101446</name>
</gene>
<organism evidence="2 3">
    <name type="scientific">Rosenbergiella nectarea</name>
    <dbReference type="NCBI Taxonomy" id="988801"/>
    <lineage>
        <taxon>Bacteria</taxon>
        <taxon>Pseudomonadati</taxon>
        <taxon>Pseudomonadota</taxon>
        <taxon>Gammaproteobacteria</taxon>
        <taxon>Enterobacterales</taxon>
        <taxon>Erwiniaceae</taxon>
        <taxon>Rosenbergiella</taxon>
    </lineage>
</organism>
<evidence type="ECO:0000256" key="1">
    <source>
        <dbReference type="SAM" id="SignalP"/>
    </source>
</evidence>
<accession>A0A1H9DY45</accession>
<dbReference type="RefSeq" id="WP_092672055.1">
    <property type="nucleotide sequence ID" value="NZ_FOGC01000001.1"/>
</dbReference>
<reference evidence="3" key="1">
    <citation type="submission" date="2016-10" db="EMBL/GenBank/DDBJ databases">
        <authorList>
            <person name="Varghese N."/>
            <person name="Submissions S."/>
        </authorList>
    </citation>
    <scope>NUCLEOTIDE SEQUENCE [LARGE SCALE GENOMIC DNA]</scope>
    <source>
        <strain evidence="3">8N4</strain>
    </source>
</reference>
<feature type="signal peptide" evidence="1">
    <location>
        <begin position="1"/>
        <end position="18"/>
    </location>
</feature>
<evidence type="ECO:0000313" key="2">
    <source>
        <dbReference type="EMBL" id="SEQ18237.1"/>
    </source>
</evidence>
<evidence type="ECO:0008006" key="4">
    <source>
        <dbReference type="Google" id="ProtNLM"/>
    </source>
</evidence>
<dbReference type="AlphaFoldDB" id="A0A1H9DY45"/>
<keyword evidence="3" id="KW-1185">Reference proteome</keyword>
<feature type="chain" id="PRO_5017289642" description="Histidine phosphatase superfamily (Branch 1)" evidence="1">
    <location>
        <begin position="19"/>
        <end position="191"/>
    </location>
</feature>
<keyword evidence="1" id="KW-0732">Signal</keyword>
<sequence>MRSIFFLLLLLVAENCQAERTFVFFRHAEKQMNFSGQLSCQGLNRALRLPEVLVPRYGKPDELYASAPIEEKEGSSIRAVATLMPIAIQTSESIGLQFHARDTHALVSRLLASDNHQVTYIAWEHDHLVDAVKELVSSTGGESAQIPSISPFDYDSIYLVKLDKHLRFKSFTLEKEGLNQLPTQCVNPIES</sequence>
<protein>
    <recommendedName>
        <fullName evidence="4">Histidine phosphatase superfamily (Branch 1)</fullName>
    </recommendedName>
</protein>
<dbReference type="EMBL" id="FOGC01000001">
    <property type="protein sequence ID" value="SEQ18237.1"/>
    <property type="molecule type" value="Genomic_DNA"/>
</dbReference>
<dbReference type="Proteomes" id="UP000242515">
    <property type="component" value="Unassembled WGS sequence"/>
</dbReference>
<dbReference type="OrthoDB" id="7001291at2"/>